<gene>
    <name evidence="2" type="ORF">GCM10009733_017990</name>
</gene>
<proteinExistence type="predicted"/>
<reference evidence="2 3" key="1">
    <citation type="journal article" date="2019" name="Int. J. Syst. Evol. Microbiol.">
        <title>The Global Catalogue of Microorganisms (GCM) 10K type strain sequencing project: providing services to taxonomists for standard genome sequencing and annotation.</title>
        <authorList>
            <consortium name="The Broad Institute Genomics Platform"/>
            <consortium name="The Broad Institute Genome Sequencing Center for Infectious Disease"/>
            <person name="Wu L."/>
            <person name="Ma J."/>
        </authorList>
    </citation>
    <scope>NUCLEOTIDE SEQUENCE [LARGE SCALE GENOMIC DNA]</scope>
    <source>
        <strain evidence="2 3">JCM 13929</strain>
    </source>
</reference>
<feature type="compositionally biased region" description="Basic and acidic residues" evidence="1">
    <location>
        <begin position="11"/>
        <end position="26"/>
    </location>
</feature>
<organism evidence="2 3">
    <name type="scientific">Nonomuraea maheshkhaliensis</name>
    <dbReference type="NCBI Taxonomy" id="419590"/>
    <lineage>
        <taxon>Bacteria</taxon>
        <taxon>Bacillati</taxon>
        <taxon>Actinomycetota</taxon>
        <taxon>Actinomycetes</taxon>
        <taxon>Streptosporangiales</taxon>
        <taxon>Streptosporangiaceae</taxon>
        <taxon>Nonomuraea</taxon>
    </lineage>
</organism>
<accession>A0ABN2EY18</accession>
<feature type="compositionally biased region" description="Acidic residues" evidence="1">
    <location>
        <begin position="46"/>
        <end position="55"/>
    </location>
</feature>
<dbReference type="EMBL" id="BAAAMU010000009">
    <property type="protein sequence ID" value="GAA1621791.1"/>
    <property type="molecule type" value="Genomic_DNA"/>
</dbReference>
<evidence type="ECO:0000313" key="2">
    <source>
        <dbReference type="EMBL" id="GAA1621791.1"/>
    </source>
</evidence>
<keyword evidence="3" id="KW-1185">Reference proteome</keyword>
<evidence type="ECO:0000256" key="1">
    <source>
        <dbReference type="SAM" id="MobiDB-lite"/>
    </source>
</evidence>
<feature type="region of interest" description="Disordered" evidence="1">
    <location>
        <begin position="1"/>
        <end position="62"/>
    </location>
</feature>
<sequence length="62" mass="6811">MALGQCMPERPVARDDSLIEHQRPLELSRVSTPDAPGAPDAPDTRDDVDDGDDESHDPYQPL</sequence>
<comment type="caution">
    <text evidence="2">The sequence shown here is derived from an EMBL/GenBank/DDBJ whole genome shotgun (WGS) entry which is preliminary data.</text>
</comment>
<name>A0ABN2EY18_9ACTN</name>
<evidence type="ECO:0000313" key="3">
    <source>
        <dbReference type="Proteomes" id="UP001500064"/>
    </source>
</evidence>
<protein>
    <submittedName>
        <fullName evidence="2">Uncharacterized protein</fullName>
    </submittedName>
</protein>
<dbReference type="Proteomes" id="UP001500064">
    <property type="component" value="Unassembled WGS sequence"/>
</dbReference>